<organism evidence="7 8">
    <name type="scientific">Ideonella paludis</name>
    <dbReference type="NCBI Taxonomy" id="1233411"/>
    <lineage>
        <taxon>Bacteria</taxon>
        <taxon>Pseudomonadati</taxon>
        <taxon>Pseudomonadota</taxon>
        <taxon>Betaproteobacteria</taxon>
        <taxon>Burkholderiales</taxon>
        <taxon>Sphaerotilaceae</taxon>
        <taxon>Ideonella</taxon>
    </lineage>
</organism>
<gene>
    <name evidence="7" type="ORF">KAK11_10625</name>
</gene>
<dbReference type="Proteomes" id="UP000672097">
    <property type="component" value="Unassembled WGS sequence"/>
</dbReference>
<keyword evidence="4" id="KW-0472">Membrane</keyword>
<dbReference type="EMBL" id="JAGQDG010000004">
    <property type="protein sequence ID" value="MBQ0935784.1"/>
    <property type="molecule type" value="Genomic_DNA"/>
</dbReference>
<keyword evidence="8" id="KW-1185">Reference proteome</keyword>
<evidence type="ECO:0000256" key="4">
    <source>
        <dbReference type="ARBA" id="ARBA00023136"/>
    </source>
</evidence>
<comment type="caution">
    <text evidence="7">The sequence shown here is derived from an EMBL/GenBank/DDBJ whole genome shotgun (WGS) entry which is preliminary data.</text>
</comment>
<sequence length="1405" mass="148978">MSQLPEATPAPTAEPAPPPRRRRGLWLLAGTAALAAASPVVLWHSEAATAWALRQVPGLQVDGWQGSPGRGPMQARQLRWESPSGRLEITNLHIQGLQWHWQSGAGSHIALSLPELKLQRLQWTSASTPQGASPAPNSLRLPLSVALPNIHIATLQADGLPALQDLQAALHLGADAGALHRVEHLRLRTDRFSAEASGQLGADGRLPLQAKLRLQSLPGSPAWQAEASAQGPLAQFDLSAALQGQASVAAGPASPHAAAAPSLQAQAQIRLFEPWPLGDLSLRTDALDMAALLAGLPRTQLKGEVVLRTAGLDQAAQADIRVTNAAAGRWDQGLLPVRKLQAALSGTPSPLSRLSGQQVQLELGDARAAAGLITGQAEWQAPSGTQAYSQTALTLDLQRITPAALDQRAPAMTLSGPLTLKLQSPTAPASAQDWTLDSRLQGTLSATAPNAPVVNLNLKAQGQGSSQLTIEQATLTAGPAQAQLSAELSRQDEQWRWKAEGRLQDFDPSVWWPGAPDSAWRRGPHQLRAALSTSGQASVALLSQPEQLWRSGAAKLALTVEPSVLAGVPLQGQLSLTPSAGAIKGMPALDGMLQLNSGRNALSAQAGASAGAPLSVTLSWPDVASLAPLFKLHPGSAAWAPTEGEAELSLQAEPQGPQAWSWRLASKLKAIRTPSMSLVSGQLIGQGQTGSTGREGKAELSLTADKLQGQPWLIDRLQADLSGSLAQHRLKLNVVSPARPPAWFEQILGAKTGGGSQVSADLQGQWRPATTEKRPRSNGLAGRWTGQVLSLQGRSTDAASQPWLSAEKLALSLDIDPGGRLQAAEIQPGRVALPGTAVRWAQNQWRWTEQGQARGTLEAQIEPFAVAPLLARAQPELGWQGDLVLGAELRINRETEFDADIVFERRSGDLSVASDSLGPTPRQQALGLTDLRLGLAAHKGVWHFTQGLAGQKLGEMAGVATVRTQPELAWPPADAPLDGVWQMRVAELGAWGTWVPPGWRLGGELRSAASLGGRFGAPELNGQVSGQGLTLRNVLEGVHLREGDIDIRLQGASAQIERFNFKGGAGSARLTGSASLGADPKAQLKLALDQFQALGRIDRRLVASGEAHIELDRETAKVTGDVRVDEGLIDVSQASAAQLPDDVTVLAPQIADTPRSAVNSPRRKMGLALKVELGDKLRLKGRGIDTLLRGDLKLVTSAAGVLSVAGAVRAEQGTYAAYGQKLKIERGVLRFVGPVDDPRLDVFAVRPNIDVVVGVAVTGSALNPRIRLASEPDMPETTKLSWLMLGREPDGLGQAETALLQRAAIALWAGEGEAPTDAMLSAIGITDFSVRQTDTGEARDTVVALGKQLSQRWWVGYERSINSTTGTWQLIYRAAQRFTLRAQSGQDQALDLIWTWRWNPTPAKK</sequence>
<evidence type="ECO:0000313" key="7">
    <source>
        <dbReference type="EMBL" id="MBQ0935784.1"/>
    </source>
</evidence>
<dbReference type="PROSITE" id="PS51318">
    <property type="entry name" value="TAT"/>
    <property type="match status" value="1"/>
</dbReference>
<feature type="domain" description="Translocation and assembly module TamB C-terminal" evidence="6">
    <location>
        <begin position="1063"/>
        <end position="1398"/>
    </location>
</feature>
<protein>
    <submittedName>
        <fullName evidence="7">Translocation/assembly module TamB domain-containing protein</fullName>
    </submittedName>
</protein>
<proteinExistence type="predicted"/>
<evidence type="ECO:0000256" key="5">
    <source>
        <dbReference type="SAM" id="MobiDB-lite"/>
    </source>
</evidence>
<dbReference type="InterPro" id="IPR007452">
    <property type="entry name" value="TamB_C"/>
</dbReference>
<evidence type="ECO:0000256" key="1">
    <source>
        <dbReference type="ARBA" id="ARBA00004167"/>
    </source>
</evidence>
<name>A0ABS5DXA5_9BURK</name>
<dbReference type="RefSeq" id="WP_210809075.1">
    <property type="nucleotide sequence ID" value="NZ_JAGQDG010000004.1"/>
</dbReference>
<dbReference type="PANTHER" id="PTHR36985">
    <property type="entry name" value="TRANSLOCATION AND ASSEMBLY MODULE SUBUNIT TAMB"/>
    <property type="match status" value="1"/>
</dbReference>
<reference evidence="7 8" key="1">
    <citation type="submission" date="2021-04" db="EMBL/GenBank/DDBJ databases">
        <title>The genome sequence of type strain Ideonella paludis KCTC 32238.</title>
        <authorList>
            <person name="Liu Y."/>
        </authorList>
    </citation>
    <scope>NUCLEOTIDE SEQUENCE [LARGE SCALE GENOMIC DNA]</scope>
    <source>
        <strain evidence="7 8">KCTC 32238</strain>
    </source>
</reference>
<evidence type="ECO:0000313" key="8">
    <source>
        <dbReference type="Proteomes" id="UP000672097"/>
    </source>
</evidence>
<evidence type="ECO:0000256" key="3">
    <source>
        <dbReference type="ARBA" id="ARBA00022989"/>
    </source>
</evidence>
<keyword evidence="2" id="KW-0812">Transmembrane</keyword>
<dbReference type="PANTHER" id="PTHR36985:SF1">
    <property type="entry name" value="TRANSLOCATION AND ASSEMBLY MODULE SUBUNIT TAMB"/>
    <property type="match status" value="1"/>
</dbReference>
<dbReference type="InterPro" id="IPR006311">
    <property type="entry name" value="TAT_signal"/>
</dbReference>
<keyword evidence="3" id="KW-1133">Transmembrane helix</keyword>
<accession>A0ABS5DXA5</accession>
<evidence type="ECO:0000259" key="6">
    <source>
        <dbReference type="Pfam" id="PF04357"/>
    </source>
</evidence>
<dbReference type="Pfam" id="PF04357">
    <property type="entry name" value="TamB"/>
    <property type="match status" value="1"/>
</dbReference>
<evidence type="ECO:0000256" key="2">
    <source>
        <dbReference type="ARBA" id="ARBA00022692"/>
    </source>
</evidence>
<comment type="subcellular location">
    <subcellularLocation>
        <location evidence="1">Membrane</location>
        <topology evidence="1">Single-pass membrane protein</topology>
    </subcellularLocation>
</comment>
<feature type="compositionally biased region" description="Low complexity" evidence="5">
    <location>
        <begin position="1"/>
        <end position="11"/>
    </location>
</feature>
<feature type="region of interest" description="Disordered" evidence="5">
    <location>
        <begin position="1"/>
        <end position="22"/>
    </location>
</feature>